<evidence type="ECO:0000313" key="3">
    <source>
        <dbReference type="Proteomes" id="UP001431209"/>
    </source>
</evidence>
<feature type="region of interest" description="Disordered" evidence="1">
    <location>
        <begin position="1"/>
        <end position="37"/>
    </location>
</feature>
<accession>A0AAW2YHE4</accession>
<proteinExistence type="predicted"/>
<keyword evidence="3" id="KW-1185">Reference proteome</keyword>
<dbReference type="AlphaFoldDB" id="A0AAW2YHE4"/>
<dbReference type="Proteomes" id="UP001431209">
    <property type="component" value="Unassembled WGS sequence"/>
</dbReference>
<evidence type="ECO:0000256" key="1">
    <source>
        <dbReference type="SAM" id="MobiDB-lite"/>
    </source>
</evidence>
<evidence type="ECO:0000313" key="2">
    <source>
        <dbReference type="EMBL" id="KAL0476383.1"/>
    </source>
</evidence>
<feature type="compositionally biased region" description="Polar residues" evidence="1">
    <location>
        <begin position="28"/>
        <end position="37"/>
    </location>
</feature>
<organism evidence="2 3">
    <name type="scientific">Acrasis kona</name>
    <dbReference type="NCBI Taxonomy" id="1008807"/>
    <lineage>
        <taxon>Eukaryota</taxon>
        <taxon>Discoba</taxon>
        <taxon>Heterolobosea</taxon>
        <taxon>Tetramitia</taxon>
        <taxon>Eutetramitia</taxon>
        <taxon>Acrasidae</taxon>
        <taxon>Acrasis</taxon>
    </lineage>
</organism>
<reference evidence="2 3" key="1">
    <citation type="submission" date="2024-03" db="EMBL/GenBank/DDBJ databases">
        <title>The Acrasis kona genome and developmental transcriptomes reveal deep origins of eukaryotic multicellular pathways.</title>
        <authorList>
            <person name="Sheikh S."/>
            <person name="Fu C.-J."/>
            <person name="Brown M.W."/>
            <person name="Baldauf S.L."/>
        </authorList>
    </citation>
    <scope>NUCLEOTIDE SEQUENCE [LARGE SCALE GENOMIC DNA]</scope>
    <source>
        <strain evidence="2 3">ATCC MYA-3509</strain>
    </source>
</reference>
<comment type="caution">
    <text evidence="2">The sequence shown here is derived from an EMBL/GenBank/DDBJ whole genome shotgun (WGS) entry which is preliminary data.</text>
</comment>
<name>A0AAW2YHE4_9EUKA</name>
<gene>
    <name evidence="2" type="ORF">AKO1_006310</name>
</gene>
<dbReference type="EMBL" id="JAOPGA020000027">
    <property type="protein sequence ID" value="KAL0476383.1"/>
    <property type="molecule type" value="Genomic_DNA"/>
</dbReference>
<protein>
    <submittedName>
        <fullName evidence="2">TrpS</fullName>
    </submittedName>
</protein>
<sequence length="71" mass="7628">MSDNHQYGQFLTPGDAAPDSALPEAIQDPNTKLSSVKDNINGTAAVVLEDEKSGEKKVFEDVSTEEMTTSK</sequence>